<dbReference type="Gene3D" id="1.10.4100.10">
    <property type="entry name" value="2-methylcitrate dehydratase PrpD"/>
    <property type="match status" value="1"/>
</dbReference>
<reference evidence="4" key="1">
    <citation type="submission" date="2023-02" db="EMBL/GenBank/DDBJ databases">
        <title>Georgenia sp.10Sc9-8, isolated from a soil sample collected from the Taklamakan desert.</title>
        <authorList>
            <person name="Liu S."/>
        </authorList>
    </citation>
    <scope>NUCLEOTIDE SEQUENCE</scope>
    <source>
        <strain evidence="4">10Sc9-8</strain>
    </source>
</reference>
<protein>
    <submittedName>
        <fullName evidence="4">MmgE/PrpD family protein</fullName>
    </submittedName>
</protein>
<evidence type="ECO:0000256" key="1">
    <source>
        <dbReference type="ARBA" id="ARBA00006174"/>
    </source>
</evidence>
<dbReference type="InterPro" id="IPR042188">
    <property type="entry name" value="MmgE/PrpD_sf_2"/>
</dbReference>
<dbReference type="Pfam" id="PF19305">
    <property type="entry name" value="MmgE_PrpD_C"/>
    <property type="match status" value="1"/>
</dbReference>
<evidence type="ECO:0000313" key="4">
    <source>
        <dbReference type="EMBL" id="MDD9208005.1"/>
    </source>
</evidence>
<dbReference type="InterPro" id="IPR045336">
    <property type="entry name" value="MmgE_PrpD_N"/>
</dbReference>
<feature type="domain" description="MmgE/PrpD N-terminal" evidence="2">
    <location>
        <begin position="9"/>
        <end position="243"/>
    </location>
</feature>
<organism evidence="4 5">
    <name type="scientific">Georgenia halotolerans</name>
    <dbReference type="NCBI Taxonomy" id="3028317"/>
    <lineage>
        <taxon>Bacteria</taxon>
        <taxon>Bacillati</taxon>
        <taxon>Actinomycetota</taxon>
        <taxon>Actinomycetes</taxon>
        <taxon>Micrococcales</taxon>
        <taxon>Bogoriellaceae</taxon>
        <taxon>Georgenia</taxon>
    </lineage>
</organism>
<dbReference type="InterPro" id="IPR045337">
    <property type="entry name" value="MmgE_PrpD_C"/>
</dbReference>
<dbReference type="SUPFAM" id="SSF103378">
    <property type="entry name" value="2-methylcitrate dehydratase PrpD"/>
    <property type="match status" value="1"/>
</dbReference>
<dbReference type="PANTHER" id="PTHR16943">
    <property type="entry name" value="2-METHYLCITRATE DEHYDRATASE-RELATED"/>
    <property type="match status" value="1"/>
</dbReference>
<gene>
    <name evidence="4" type="ORF">PU560_16260</name>
</gene>
<dbReference type="Pfam" id="PF03972">
    <property type="entry name" value="MmgE_PrpD_N"/>
    <property type="match status" value="1"/>
</dbReference>
<dbReference type="InterPro" id="IPR042183">
    <property type="entry name" value="MmgE/PrpD_sf_1"/>
</dbReference>
<evidence type="ECO:0000259" key="2">
    <source>
        <dbReference type="Pfam" id="PF03972"/>
    </source>
</evidence>
<accession>A0ABT5U0Z9</accession>
<comment type="similarity">
    <text evidence="1">Belongs to the PrpD family.</text>
</comment>
<dbReference type="Gene3D" id="3.30.1330.120">
    <property type="entry name" value="2-methylcitrate dehydratase PrpD"/>
    <property type="match status" value="1"/>
</dbReference>
<keyword evidence="5" id="KW-1185">Reference proteome</keyword>
<comment type="caution">
    <text evidence="4">The sequence shown here is derived from an EMBL/GenBank/DDBJ whole genome shotgun (WGS) entry which is preliminary data.</text>
</comment>
<evidence type="ECO:0000259" key="3">
    <source>
        <dbReference type="Pfam" id="PF19305"/>
    </source>
</evidence>
<proteinExistence type="inferred from homology"/>
<feature type="domain" description="MmgE/PrpD C-terminal" evidence="3">
    <location>
        <begin position="270"/>
        <end position="420"/>
    </location>
</feature>
<dbReference type="InterPro" id="IPR036148">
    <property type="entry name" value="MmgE/PrpD_sf"/>
</dbReference>
<dbReference type="Proteomes" id="UP001165561">
    <property type="component" value="Unassembled WGS sequence"/>
</dbReference>
<dbReference type="EMBL" id="JARACI010001181">
    <property type="protein sequence ID" value="MDD9208005.1"/>
    <property type="molecule type" value="Genomic_DNA"/>
</dbReference>
<name>A0ABT5U0Z9_9MICO</name>
<evidence type="ECO:0000313" key="5">
    <source>
        <dbReference type="Proteomes" id="UP001165561"/>
    </source>
</evidence>
<dbReference type="InterPro" id="IPR005656">
    <property type="entry name" value="MmgE_PrpD"/>
</dbReference>
<sequence length="472" mass="49973">MHNSLFEVLGHWVAGTDSSRIPVEVVEVAKRAILDCVGVTIAGSRTPIAELLDGYAAHAGEGPCTVITRLGRVHPEAAAFVNGAQGHALDFDDCTGSLGGHPSVAVLPAALAMAEQQRVTGRELLTAYVIGFEVAAKLGRAVNFEHYDRGWHPTATLGVFGAAAAAAKLLRLDARTTATALSIAASTAAGMKANFGTATKPMQAGRAAQNGIFAARLASLGADANTGAFEHEQGFGNLFNGAGRFDGERAVSAIENPWDLLDPGLIIKRYPCCASTHGAADAAVQLHERLPSTSSVEAVHVWTHPRRLRHTDRPSVHTGFEAKFSVQYVVARALHAGHVGLADFSPEALAEPAVASLMSRTHAAPMPEERWGVDHFPAEVEVALTDGNRLQARVERPRGNGPHDALTDDELRRKFDDCCRWGGLAEPMYQQLASIVLRLEDMSSLDGLLAALRPEREELGAPASAPSAATGR</sequence>
<dbReference type="PANTHER" id="PTHR16943:SF8">
    <property type="entry name" value="2-METHYLCITRATE DEHYDRATASE"/>
    <property type="match status" value="1"/>
</dbReference>